<feature type="coiled-coil region" evidence="16">
    <location>
        <begin position="127"/>
        <end position="182"/>
    </location>
</feature>
<evidence type="ECO:0000256" key="4">
    <source>
        <dbReference type="ARBA" id="ARBA00022448"/>
    </source>
</evidence>
<evidence type="ECO:0000313" key="21">
    <source>
        <dbReference type="Proteomes" id="UP000298416"/>
    </source>
</evidence>
<feature type="transmembrane region" description="Helical" evidence="18">
    <location>
        <begin position="1506"/>
        <end position="1527"/>
    </location>
</feature>
<evidence type="ECO:0000256" key="15">
    <source>
        <dbReference type="ARBA" id="ARBA00023303"/>
    </source>
</evidence>
<dbReference type="InterPro" id="IPR013099">
    <property type="entry name" value="K_chnl_dom"/>
</dbReference>
<evidence type="ECO:0000256" key="10">
    <source>
        <dbReference type="ARBA" id="ARBA00022837"/>
    </source>
</evidence>
<evidence type="ECO:0000256" key="16">
    <source>
        <dbReference type="SAM" id="Coils"/>
    </source>
</evidence>
<evidence type="ECO:0000256" key="18">
    <source>
        <dbReference type="SAM" id="Phobius"/>
    </source>
</evidence>
<feature type="transmembrane region" description="Helical" evidence="18">
    <location>
        <begin position="1539"/>
        <end position="1556"/>
    </location>
</feature>
<keyword evidence="11" id="KW-0630">Potassium</keyword>
<comment type="similarity">
    <text evidence="2">Belongs to the two pore domain potassium channel (TC 1.A.1.7) family.</text>
</comment>
<dbReference type="Pfam" id="PF07885">
    <property type="entry name" value="Ion_trans_2"/>
    <property type="match status" value="2"/>
</dbReference>
<evidence type="ECO:0000256" key="13">
    <source>
        <dbReference type="ARBA" id="ARBA00023065"/>
    </source>
</evidence>
<evidence type="ECO:0000256" key="3">
    <source>
        <dbReference type="ARBA" id="ARBA00011738"/>
    </source>
</evidence>
<dbReference type="PRINTS" id="PR01333">
    <property type="entry name" value="2POREKCHANEL"/>
</dbReference>
<feature type="domain" description="Potassium channel" evidence="19">
    <location>
        <begin position="1512"/>
        <end position="1592"/>
    </location>
</feature>
<comment type="caution">
    <text evidence="20">The sequence shown here is derived from an EMBL/GenBank/DDBJ whole genome shotgun (WGS) entry which is preliminary data.</text>
</comment>
<evidence type="ECO:0000259" key="19">
    <source>
        <dbReference type="Pfam" id="PF07885"/>
    </source>
</evidence>
<keyword evidence="5" id="KW-0633">Potassium transport</keyword>
<dbReference type="GO" id="GO:0046872">
    <property type="term" value="F:metal ion binding"/>
    <property type="evidence" value="ECO:0007669"/>
    <property type="project" value="UniProtKB-KW"/>
</dbReference>
<evidence type="ECO:0000256" key="11">
    <source>
        <dbReference type="ARBA" id="ARBA00022958"/>
    </source>
</evidence>
<dbReference type="SUPFAM" id="SSF81324">
    <property type="entry name" value="Voltage-gated potassium channels"/>
    <property type="match status" value="2"/>
</dbReference>
<feature type="region of interest" description="Disordered" evidence="17">
    <location>
        <begin position="474"/>
        <end position="496"/>
    </location>
</feature>
<dbReference type="InterPro" id="IPR011992">
    <property type="entry name" value="EF-hand-dom_pair"/>
</dbReference>
<sequence length="1790" mass="198607">MAQDVEAQQDKPSNACCAKFVFSVLNFREFSQLQKKHSKLLERCAKLEQIKNKFRDCTLAMQQRCDVVERDRESLRRDNESLREASEKLKVQVNLWNSEKDIEAGRCADLEVQLLKRNSGSASHRGDEQLRERIAQAEEEIKLLKGKAASEKKRTELEKKKADEALKKLESVERKKAEEYKLLWEKLEKENDDMKPMLALEKSKSEDAHKKLEAEKQKTIGQSKRAKLAVDKSKEQINLAETNLKKAMYEKARADDLSRKLEEAMNTADKSSPSRNAVPATDIRTEMLKNDTHFHKWMEKMLLEKEHDIVREKKRADSAKKKAKKQIKVAEECRKMSMEQKDRADQLSGQLEMYKLRLEGLQKEMQVFVSSRIYAGTSPMINNDAIHEIDTVELLKKQLKLEKMLAKHAKEVAKIEALRNTMLQQELCHIKQESVQFQQHLNILLDKSFLHGPEGIDQLKKIGSETTKREVLGSDGSRRRVMSGIDSRMDPPYRGSNQKMLQSSAIYSSSASFSDRPLVGSQERDTFSIMTSANLGEDISNFKPKIPNKMQNDQNVAKADNRTSSPIKDSSSKRRLGLRQKKRNLGAVESIENLNAKGEKLHQHVSEKLAILHDTLNGQVDDSQEDSLKGTTCTGLFRPLKKRKSSSEGTVIANHFQNSGESKGTVSFDINNSDPCVPASSPGSDAVRSDLGDEDGTHNILEHNMSTSPDFDQMVTGDHMKLLDMDNAADEDSYHRAIARPLSPTLAEVEVVSSEMLACRSSQLGLSTVSRYPVIEMEKNLTNVAPNGSDPLLLQMEHNSDTFSEDMTPPAASDTQEIHVTSGKVGTGHISGSGNEGTIETYEKGSASCCGETLKCFIVFSDNKDNLSILRILQTISSFMPQCSFDHSVETFVQNVIHTISKPKDLSTREKACVFLSLILREISELRLKNLKNGLGDNFVRALASVTMLFNSALSDPSLKRMAMESCGLFELLAIIEDFLQQSKVFVYGGVSAESDAHVTSKLDLILNGNPIMLLEVAASAHLLIAGGSLLASLCLAVDDIGYVCEISYNIIRTQKLDRPVMLAILHAFALICGSKYFTLQHYSVAMTVVKSVVMFLEEQTLSAGSTSSSLSDSRNPSSMLLCTHCPFSEGAVSVENAAAMLLENLQKQCHCGLWPQDSLALVSLLVPTLPIHEEGDGAVSGLGEAASSSLACDETLCNFLDIFSLVEVLASVMSWNWTSDNIVGPICQTLKLNLTEGFSATIITLLGQLGRLGVGAGGYDDPGVQKLRDYFSKFPQEITFKRLSILVQIALITCLLCVSPIKFEEITEDKTETPAAMSIPAQPNNNPLIFSFSTQIHMDEPFISYANTGRSLPPLLPLPENNEICIPPPPITPSPQEIKDFLIFGSPSSSSSPFKDSIFRDICIPPPPISPSPREIKDILIFGSPSSSSPSLKDSIFSESLNLDNNQKQSIHDPQIPQSWLINPNYPPSTSNLHRSKTAPAMAAINGIDHCSNPKPPPQFATPSIVKQGVIFLIIYLSFGVIIYSFNLDSFTAVRTHPVVDALYFCIVTMCTIGYGDITPDSTATKLFSVTFVLVGFGFIDILLSGMVSYMLDLQENHLLRTIKSRGAHDPPSYIIDAKKGRMRIRMKVALALGVVVLCIGVGVGVMHFVERLDLLDSFYLSVMSVTTVGYGDRAFKSLPGRVFASVWLLVSTLAVARAFLYLTELRVERRHRRMAQWVLGQDMTVAQFLAADIDNNGFVSKSEFVVYKLKEMGKVTEKDILQICKQFEHLDEGNCGKITLADLMESHH</sequence>
<evidence type="ECO:0000256" key="14">
    <source>
        <dbReference type="ARBA" id="ARBA00023136"/>
    </source>
</evidence>
<evidence type="ECO:0000256" key="2">
    <source>
        <dbReference type="ARBA" id="ARBA00010159"/>
    </source>
</evidence>
<keyword evidence="9" id="KW-0631">Potassium channel</keyword>
<dbReference type="GO" id="GO:0005774">
    <property type="term" value="C:vacuolar membrane"/>
    <property type="evidence" value="ECO:0007669"/>
    <property type="project" value="UniProtKB-ARBA"/>
</dbReference>
<evidence type="ECO:0000256" key="12">
    <source>
        <dbReference type="ARBA" id="ARBA00022989"/>
    </source>
</evidence>
<feature type="coiled-coil region" evidence="16">
    <location>
        <begin position="344"/>
        <end position="421"/>
    </location>
</feature>
<keyword evidence="14 18" id="KW-0472">Membrane</keyword>
<reference evidence="20" key="1">
    <citation type="submission" date="2018-01" db="EMBL/GenBank/DDBJ databases">
        <authorList>
            <person name="Mao J.F."/>
        </authorList>
    </citation>
    <scope>NUCLEOTIDE SEQUENCE</scope>
    <source>
        <strain evidence="20">Huo1</strain>
        <tissue evidence="20">Leaf</tissue>
    </source>
</reference>
<feature type="coiled-coil region" evidence="16">
    <location>
        <begin position="30"/>
        <end position="99"/>
    </location>
</feature>
<feature type="compositionally biased region" description="Basic and acidic residues" evidence="17">
    <location>
        <begin position="687"/>
        <end position="696"/>
    </location>
</feature>
<feature type="domain" description="Potassium channel" evidence="19">
    <location>
        <begin position="1637"/>
        <end position="1705"/>
    </location>
</feature>
<feature type="region of interest" description="Disordered" evidence="17">
    <location>
        <begin position="540"/>
        <end position="579"/>
    </location>
</feature>
<keyword evidence="10" id="KW-0106">Calcium</keyword>
<dbReference type="SUPFAM" id="SSF47473">
    <property type="entry name" value="EF-hand"/>
    <property type="match status" value="1"/>
</dbReference>
<evidence type="ECO:0000256" key="17">
    <source>
        <dbReference type="SAM" id="MobiDB-lite"/>
    </source>
</evidence>
<comment type="subcellular location">
    <subcellularLocation>
        <location evidence="1">Membrane</location>
        <topology evidence="1">Multi-pass membrane protein</topology>
    </subcellularLocation>
</comment>
<evidence type="ECO:0000256" key="5">
    <source>
        <dbReference type="ARBA" id="ARBA00022538"/>
    </source>
</evidence>
<dbReference type="Gene3D" id="1.10.287.70">
    <property type="match status" value="2"/>
</dbReference>
<gene>
    <name evidence="20" type="ORF">SASPL_130214</name>
</gene>
<keyword evidence="8" id="KW-0677">Repeat</keyword>
<dbReference type="Proteomes" id="UP000298416">
    <property type="component" value="Unassembled WGS sequence"/>
</dbReference>
<feature type="transmembrane region" description="Helical" evidence="18">
    <location>
        <begin position="1630"/>
        <end position="1651"/>
    </location>
</feature>
<keyword evidence="16" id="KW-0175">Coiled coil</keyword>
<organism evidence="20">
    <name type="scientific">Salvia splendens</name>
    <name type="common">Scarlet sage</name>
    <dbReference type="NCBI Taxonomy" id="180675"/>
    <lineage>
        <taxon>Eukaryota</taxon>
        <taxon>Viridiplantae</taxon>
        <taxon>Streptophyta</taxon>
        <taxon>Embryophyta</taxon>
        <taxon>Tracheophyta</taxon>
        <taxon>Spermatophyta</taxon>
        <taxon>Magnoliopsida</taxon>
        <taxon>eudicotyledons</taxon>
        <taxon>Gunneridae</taxon>
        <taxon>Pentapetalae</taxon>
        <taxon>asterids</taxon>
        <taxon>lamiids</taxon>
        <taxon>Lamiales</taxon>
        <taxon>Lamiaceae</taxon>
        <taxon>Nepetoideae</taxon>
        <taxon>Mentheae</taxon>
        <taxon>Salviinae</taxon>
        <taxon>Salvia</taxon>
        <taxon>Salvia subgen. Calosphace</taxon>
        <taxon>core Calosphace</taxon>
    </lineage>
</organism>
<feature type="region of interest" description="Disordered" evidence="17">
    <location>
        <begin position="656"/>
        <end position="696"/>
    </location>
</feature>
<keyword evidence="12 18" id="KW-1133">Transmembrane helix</keyword>
<keyword evidence="6 18" id="KW-0812">Transmembrane</keyword>
<dbReference type="PROSITE" id="PS00018">
    <property type="entry name" value="EF_HAND_1"/>
    <property type="match status" value="1"/>
</dbReference>
<keyword evidence="13" id="KW-0406">Ion transport</keyword>
<evidence type="ECO:0000313" key="20">
    <source>
        <dbReference type="EMBL" id="KAG6407228.1"/>
    </source>
</evidence>
<dbReference type="InterPro" id="IPR003280">
    <property type="entry name" value="2pore_dom_K_chnl"/>
</dbReference>
<keyword evidence="21" id="KW-1185">Reference proteome</keyword>
<comment type="subunit">
    <text evidence="3">Homodimer.</text>
</comment>
<dbReference type="GO" id="GO:0005267">
    <property type="term" value="F:potassium channel activity"/>
    <property type="evidence" value="ECO:0007669"/>
    <property type="project" value="UniProtKB-KW"/>
</dbReference>
<dbReference type="PANTHER" id="PTHR35480:SF1">
    <property type="entry name" value="MATERNAL EFFECT EMBRYO ARREST 22"/>
    <property type="match status" value="1"/>
</dbReference>
<proteinExistence type="inferred from homology"/>
<evidence type="ECO:0000256" key="7">
    <source>
        <dbReference type="ARBA" id="ARBA00022723"/>
    </source>
</evidence>
<dbReference type="InterPro" id="IPR018247">
    <property type="entry name" value="EF_Hand_1_Ca_BS"/>
</dbReference>
<keyword evidence="15" id="KW-0407">Ion channel</keyword>
<keyword evidence="4" id="KW-0813">Transport</keyword>
<evidence type="ECO:0000256" key="1">
    <source>
        <dbReference type="ARBA" id="ARBA00004141"/>
    </source>
</evidence>
<keyword evidence="7" id="KW-0479">Metal-binding</keyword>
<protein>
    <recommendedName>
        <fullName evidence="19">Potassium channel domain-containing protein</fullName>
    </recommendedName>
</protein>
<dbReference type="PANTHER" id="PTHR35480">
    <property type="entry name" value="MATERNAL EFFECT EMBRYO ARREST 22"/>
    <property type="match status" value="1"/>
</dbReference>
<reference evidence="20" key="2">
    <citation type="submission" date="2020-08" db="EMBL/GenBank/DDBJ databases">
        <title>Plant Genome Project.</title>
        <authorList>
            <person name="Zhang R.-G."/>
        </authorList>
    </citation>
    <scope>NUCLEOTIDE SEQUENCE</scope>
    <source>
        <strain evidence="20">Huo1</strain>
        <tissue evidence="20">Leaf</tissue>
    </source>
</reference>
<accession>A0A8X8X5N7</accession>
<evidence type="ECO:0000256" key="6">
    <source>
        <dbReference type="ARBA" id="ARBA00022692"/>
    </source>
</evidence>
<feature type="transmembrane region" description="Helical" evidence="18">
    <location>
        <begin position="1684"/>
        <end position="1705"/>
    </location>
</feature>
<evidence type="ECO:0000256" key="9">
    <source>
        <dbReference type="ARBA" id="ARBA00022826"/>
    </source>
</evidence>
<name>A0A8X8X5N7_SALSN</name>
<feature type="compositionally biased region" description="Polar residues" evidence="17">
    <location>
        <begin position="656"/>
        <end position="674"/>
    </location>
</feature>
<evidence type="ECO:0000256" key="8">
    <source>
        <dbReference type="ARBA" id="ARBA00022737"/>
    </source>
</evidence>
<dbReference type="EMBL" id="PNBA02000011">
    <property type="protein sequence ID" value="KAG6407228.1"/>
    <property type="molecule type" value="Genomic_DNA"/>
</dbReference>
<feature type="transmembrane region" description="Helical" evidence="18">
    <location>
        <begin position="1568"/>
        <end position="1593"/>
    </location>
</feature>
<dbReference type="FunFam" id="1.10.287.70:FF:000102">
    <property type="entry name" value="Two-pore potassium channel 3"/>
    <property type="match status" value="1"/>
</dbReference>